<dbReference type="PANTHER" id="PTHR10098:SF111">
    <property type="entry name" value="CHAT DOMAIN-CONTAINING PROTEIN"/>
    <property type="match status" value="1"/>
</dbReference>
<reference evidence="2 4" key="2">
    <citation type="journal article" date="2018" name="Plant J.">
        <title>The Physcomitrella patens chromosome-scale assembly reveals moss genome structure and evolution.</title>
        <authorList>
            <person name="Lang D."/>
            <person name="Ullrich K.K."/>
            <person name="Murat F."/>
            <person name="Fuchs J."/>
            <person name="Jenkins J."/>
            <person name="Haas F.B."/>
            <person name="Piednoel M."/>
            <person name="Gundlach H."/>
            <person name="Van Bel M."/>
            <person name="Meyberg R."/>
            <person name="Vives C."/>
            <person name="Morata J."/>
            <person name="Symeonidi A."/>
            <person name="Hiss M."/>
            <person name="Muchero W."/>
            <person name="Kamisugi Y."/>
            <person name="Saleh O."/>
            <person name="Blanc G."/>
            <person name="Decker E.L."/>
            <person name="van Gessel N."/>
            <person name="Grimwood J."/>
            <person name="Hayes R.D."/>
            <person name="Graham S.W."/>
            <person name="Gunter L.E."/>
            <person name="McDaniel S.F."/>
            <person name="Hoernstein S.N.W."/>
            <person name="Larsson A."/>
            <person name="Li F.W."/>
            <person name="Perroud P.F."/>
            <person name="Phillips J."/>
            <person name="Ranjan P."/>
            <person name="Rokshar D.S."/>
            <person name="Rothfels C.J."/>
            <person name="Schneider L."/>
            <person name="Shu S."/>
            <person name="Stevenson D.W."/>
            <person name="Thummler F."/>
            <person name="Tillich M."/>
            <person name="Villarreal Aguilar J.C."/>
            <person name="Widiez T."/>
            <person name="Wong G.K."/>
            <person name="Wymore A."/>
            <person name="Zhang Y."/>
            <person name="Zimmer A.D."/>
            <person name="Quatrano R.S."/>
            <person name="Mayer K.F.X."/>
            <person name="Goodstein D."/>
            <person name="Casacuberta J.M."/>
            <person name="Vandepoele K."/>
            <person name="Reski R."/>
            <person name="Cuming A.C."/>
            <person name="Tuskan G.A."/>
            <person name="Maumus F."/>
            <person name="Salse J."/>
            <person name="Schmutz J."/>
            <person name="Rensing S.A."/>
        </authorList>
    </citation>
    <scope>NUCLEOTIDE SEQUENCE [LARGE SCALE GENOMIC DNA]</scope>
    <source>
        <strain evidence="3 4">cv. Gransden 2004</strain>
    </source>
</reference>
<evidence type="ECO:0000313" key="4">
    <source>
        <dbReference type="Proteomes" id="UP000006727"/>
    </source>
</evidence>
<dbReference type="Pfam" id="PF12770">
    <property type="entry name" value="CHAT"/>
    <property type="match status" value="2"/>
</dbReference>
<reference evidence="2 4" key="1">
    <citation type="journal article" date="2008" name="Science">
        <title>The Physcomitrella genome reveals evolutionary insights into the conquest of land by plants.</title>
        <authorList>
            <person name="Rensing S."/>
            <person name="Lang D."/>
            <person name="Zimmer A."/>
            <person name="Terry A."/>
            <person name="Salamov A."/>
            <person name="Shapiro H."/>
            <person name="Nishiyama T."/>
            <person name="Perroud P.-F."/>
            <person name="Lindquist E."/>
            <person name="Kamisugi Y."/>
            <person name="Tanahashi T."/>
            <person name="Sakakibara K."/>
            <person name="Fujita T."/>
            <person name="Oishi K."/>
            <person name="Shin-I T."/>
            <person name="Kuroki Y."/>
            <person name="Toyoda A."/>
            <person name="Suzuki Y."/>
            <person name="Hashimoto A."/>
            <person name="Yamaguchi K."/>
            <person name="Sugano A."/>
            <person name="Kohara Y."/>
            <person name="Fujiyama A."/>
            <person name="Anterola A."/>
            <person name="Aoki S."/>
            <person name="Ashton N."/>
            <person name="Barbazuk W.B."/>
            <person name="Barker E."/>
            <person name="Bennetzen J."/>
            <person name="Bezanilla M."/>
            <person name="Blankenship R."/>
            <person name="Cho S.H."/>
            <person name="Dutcher S."/>
            <person name="Estelle M."/>
            <person name="Fawcett J.A."/>
            <person name="Gundlach H."/>
            <person name="Hanada K."/>
            <person name="Heyl A."/>
            <person name="Hicks K.A."/>
            <person name="Hugh J."/>
            <person name="Lohr M."/>
            <person name="Mayer K."/>
            <person name="Melkozernov A."/>
            <person name="Murata T."/>
            <person name="Nelson D."/>
            <person name="Pils B."/>
            <person name="Prigge M."/>
            <person name="Reiss B."/>
            <person name="Renner T."/>
            <person name="Rombauts S."/>
            <person name="Rushton P."/>
            <person name="Sanderfoot A."/>
            <person name="Schween G."/>
            <person name="Shiu S.-H."/>
            <person name="Stueber K."/>
            <person name="Theodoulou F.L."/>
            <person name="Tu H."/>
            <person name="Van de Peer Y."/>
            <person name="Verrier P.J."/>
            <person name="Waters E."/>
            <person name="Wood A."/>
            <person name="Yang L."/>
            <person name="Cove D."/>
            <person name="Cuming A."/>
            <person name="Hasebe M."/>
            <person name="Lucas S."/>
            <person name="Mishler D.B."/>
            <person name="Reski R."/>
            <person name="Grigoriev I."/>
            <person name="Quatrano R.S."/>
            <person name="Boore J.L."/>
        </authorList>
    </citation>
    <scope>NUCLEOTIDE SEQUENCE [LARGE SCALE GENOMIC DNA]</scope>
    <source>
        <strain evidence="3 4">cv. Gransden 2004</strain>
    </source>
</reference>
<sequence>MAGESGLEGLHAIATFYDELGLIQEGEVQDVGNGMASSITHDDIMESVQRAMLSALGTMEGRLGCQELEVMEQFCSEGGDISSQVKIATFHAFCHHTTILQAVTEDCTEATIERSVIKANQLELEGSPTKVGFLMKHIWSILWLIGLKADVRQYYKEAGVWLKGTLYTSGQLTGLRRGWCFHLRYALGNTLYQVAFNNCDGNSQMQSALLKMALPELVACAREIAQESELTVDHHEDAVWALTTFGKVAKVIIKLQQGLLEFGVFRKVQEVYNEVAIYARKLGRKDLERLLSQLCSGLSALEEVHKRKLEADNDETDETDEELDEKLDGRKSAGAGFKMFVEVLKCSVEKLRIESDDFLESFDLLSHACWWTKESMRSLAFEHLTFRFQMPTVEEHVEAKLEICMLLLGMALTALGEEEEGLYYLEITCKTFESDSKSRVSLHDMQKVLARAYGKGLPTKDHRKAAEMYEAASKTARDLHTQLVMDMDAASQWIKVPEERVSGMEKIQAAIKMALEIFPCEWVLQAFLFFQAGMALQESGDEEGALKHMETGINLCLANNFSFTPLDTGNRGHVIEIVIGFAQLLVLYLKKENLAAALALHKAVSPILVKLKSITGEDKLWKDTAWRIWQQALELFREVTGTEYHVNEESSRLISWDISELMLDEDIGGGYTYRFAIADHFQNLAKTEAEKHNWKGAVYYLNVLEEKLRQRGVLGKKGAVILHSNRASFLHSGGDFSLALEEIRKATDIMQDFEEEDLMLVRVVYFWQSRIFWDLQDADAAHASLDKAEKACVGNDSKLRDIRYWRGYMWWNGGQSEMAEELAREIALSCADAQSKLGIESAWVGYLENTSMALSFFNGETICRRKKDAVKALIWAERGRARLYMHRTNQLSTKEFDQSDQYAEDIIFKCIELCGPNTVILECTIMKSTLVLYGLFLHPKVGEGCFSHDMSLDEFFKVPTNCVAGMTLDEVVFTVRKQICRRQDEIAMLGLSVLHSMLVQSMLKVYPEAMRFCTIIIFAPQGKLHLIPFMALYDGSAKKFLIEQKAVSVIPSIRSLHHCFARQQMLENRFQVLDGAFIAGNPKPMGAERLLLKPLPGAAEEAQQVAKILGVKPCKEENITKEVVVKALATNSVQVVLLATHGLTEKDNYPSGAVVLRSARLDNNNPATGLDSISHSGNSSSLLEQQEVLTSEELANIKGGISAGLVVLSACHSGEGEVSREGLLSLGHALLQAGASSALVNLWAVDDGSMAILIADVFKELRKGTNVLHSVQKAVVDMLRGPEPRHIQDWAALTLLGSPSFQLPIHMQDSKVNPKQDNLGQYNYSGSQLSADDIGGSTMYMRAVVHHYQDWARQQHDEGNFEAAIAIVSLLESKLQKNGLLSTIAKCKLHLWRASYMNHLNAGTREALKELQKAVRVLPDFDKTPDQLVAAVFLEQARAYIKLRDSSAASAALDRALESVTKSNDSMLLYHSQVFRSFALSDEREFKSAASLVQEAQLETSSEGVSAWIPFVDDAGVHNPFSLYEMLSFGQGDVNKAVVWAEQGRSFVSGDDVATDSAAASNMLKAVALCGPNTLIIKFSYHHQSNFLMLYGLSSKVSVCSRKYLKQFFNEEDNCVMGTNLVELVSNVRHHISTGEDEVAVLGLAVLYKLLVTPILAEYKEFFDGYTKIIFAPQGFLCQVPFAALYDASGGKFLVEQMAVGVIPSLRSLQCCFSRQHIFESSFNPKEHSNAFVGGNYGDQQLPGAGETAQEVAGILDVEPCPETSLTKEALLEALSTCDIVMLATLAVGGKREQPYPYRAMVLKKDTALDQAQVLTCEEIGALAGMMRASLVVTIACHKGQQDQEAVNRDGLLGLGHAALEAGAVSVIVSLWDVNDEVLKPLVSSVFRELKQGSDVLFSMQKSMKDMVRSAEIRHWASLTVLGSPSLCLSTQTQTAHQPGPAVESQNSNAAGTDHVNLDTVRMNCLRRLNVVTDMGPLHALPQEICDMVLQNMAEVQNEKMKEAEQEGGLVGEIMGCGYLGTVYGAMGEWSTARRWLVRSLSVAKENWECVKDNLNPDSVARSALYVAILMRLHSISSLNFDLDLIRFVLRCTDPTDESLFGMIHQVIAIWE</sequence>
<gene>
    <name evidence="2" type="ORF">PHYPA_016418</name>
</gene>
<dbReference type="Gramene" id="Pp3c12_17790V3.2">
    <property type="protein sequence ID" value="PAC:32974134.CDS.1"/>
    <property type="gene ID" value="Pp3c12_17790"/>
</dbReference>
<dbReference type="SUPFAM" id="SSF48452">
    <property type="entry name" value="TPR-like"/>
    <property type="match status" value="2"/>
</dbReference>
<proteinExistence type="predicted"/>
<dbReference type="STRING" id="3218.A0A2K1JR74"/>
<protein>
    <recommendedName>
        <fullName evidence="1">CHAT domain-containing protein</fullName>
    </recommendedName>
</protein>
<dbReference type="InterPro" id="IPR019734">
    <property type="entry name" value="TPR_rpt"/>
</dbReference>
<reference evidence="3" key="3">
    <citation type="submission" date="2020-12" db="UniProtKB">
        <authorList>
            <consortium name="EnsemblPlants"/>
        </authorList>
    </citation>
    <scope>IDENTIFICATION</scope>
</reference>
<dbReference type="InterPro" id="IPR024983">
    <property type="entry name" value="CHAT_dom"/>
</dbReference>
<dbReference type="InParanoid" id="A0A2K1JR74"/>
<dbReference type="Gramene" id="Pp3c12_17790V3.1">
    <property type="protein sequence ID" value="PAC:32974133.CDS.1"/>
    <property type="gene ID" value="Pp3c12_17790"/>
</dbReference>
<dbReference type="Proteomes" id="UP000006727">
    <property type="component" value="Chromosome 12"/>
</dbReference>
<dbReference type="PaxDb" id="3218-PP1S46_225V6.1"/>
<organism evidence="2">
    <name type="scientific">Physcomitrium patens</name>
    <name type="common">Spreading-leaved earth moss</name>
    <name type="synonym">Physcomitrella patens</name>
    <dbReference type="NCBI Taxonomy" id="3218"/>
    <lineage>
        <taxon>Eukaryota</taxon>
        <taxon>Viridiplantae</taxon>
        <taxon>Streptophyta</taxon>
        <taxon>Embryophyta</taxon>
        <taxon>Bryophyta</taxon>
        <taxon>Bryophytina</taxon>
        <taxon>Bryopsida</taxon>
        <taxon>Funariidae</taxon>
        <taxon>Funariales</taxon>
        <taxon>Funariaceae</taxon>
        <taxon>Physcomitrium</taxon>
    </lineage>
</organism>
<keyword evidence="4" id="KW-1185">Reference proteome</keyword>
<feature type="domain" description="CHAT" evidence="1">
    <location>
        <begin position="1646"/>
        <end position="1924"/>
    </location>
</feature>
<feature type="domain" description="CHAT" evidence="1">
    <location>
        <begin position="994"/>
        <end position="1298"/>
    </location>
</feature>
<dbReference type="SMART" id="SM00028">
    <property type="entry name" value="TPR"/>
    <property type="match status" value="4"/>
</dbReference>
<dbReference type="EnsemblPlants" id="Pp3c12_17790V3.2">
    <property type="protein sequence ID" value="PAC:32974134.CDS.1"/>
    <property type="gene ID" value="Pp3c12_17790"/>
</dbReference>
<evidence type="ECO:0000259" key="1">
    <source>
        <dbReference type="Pfam" id="PF12770"/>
    </source>
</evidence>
<dbReference type="PANTHER" id="PTHR10098">
    <property type="entry name" value="RAPSYN-RELATED"/>
    <property type="match status" value="1"/>
</dbReference>
<accession>A0A2K1JR74</accession>
<evidence type="ECO:0000313" key="3">
    <source>
        <dbReference type="EnsemblPlants" id="PAC:32974133.CDS.1"/>
    </source>
</evidence>
<dbReference type="Gene3D" id="1.25.40.10">
    <property type="entry name" value="Tetratricopeptide repeat domain"/>
    <property type="match status" value="1"/>
</dbReference>
<dbReference type="EnsemblPlants" id="Pp3c12_17790V3.1">
    <property type="protein sequence ID" value="PAC:32974133.CDS.1"/>
    <property type="gene ID" value="Pp3c12_17790"/>
</dbReference>
<dbReference type="InterPro" id="IPR011990">
    <property type="entry name" value="TPR-like_helical_dom_sf"/>
</dbReference>
<dbReference type="EMBL" id="ABEU02000012">
    <property type="protein sequence ID" value="PNR44035.1"/>
    <property type="molecule type" value="Genomic_DNA"/>
</dbReference>
<name>A0A2K1JR74_PHYPA</name>
<evidence type="ECO:0000313" key="2">
    <source>
        <dbReference type="EMBL" id="PNR44035.1"/>
    </source>
</evidence>